<sequence length="522" mass="58650">MKEFRFHAIYALGEFMTDKVQAIRFKQWLSEWDEFDFDPAQHRRKPDDHILLFSMPAVQLRALSGVYRRMRDENGGEGLQRLHDPKRSNAIRDFVRFGHPYSSLPNAARNNEAAAMRKPGWLPTAIVVNILTKNDERRGRKVAPSDLVHLKIEEPNRAELILPYDDRLKQWTPQELEPFEVIDGQHRLWAFDEALKDGTLPGDFELPVVAFTGLDVGWQAYLFWSINVSPKRINPSHAFDLFPLLRSAEWLETLSDLRIYRQARAQELTEILYSQPESPFFNRINMLGESSKTAPPGAKVTQAGWVQAITTSFLSTGSGRSAKGLFAANITMSQGPLPWSRPQQAAFLILVWSYIRDAITALKPEWARALAKPNGQETLDNSLDVAFTGNRTMLNQEQGVRGILTVANEIFYGLAQIDPVRFDLDTSILAGTATTADDVTLAIQELKNSPLAACIQDFSQRIVGFDWRSADAPGVSDADQLLKRAFRGSSGYVALRKQLFSLLSTGGGIIANIASESLKRFD</sequence>
<name>A0A252A4M1_9PROT</name>
<protein>
    <recommendedName>
        <fullName evidence="3">DGQHR domain-containing protein</fullName>
    </recommendedName>
</protein>
<dbReference type="EMBL" id="JOMM01000046">
    <property type="protein sequence ID" value="OUI84377.1"/>
    <property type="molecule type" value="Genomic_DNA"/>
</dbReference>
<dbReference type="Proteomes" id="UP000194565">
    <property type="component" value="Unassembled WGS sequence"/>
</dbReference>
<accession>A0A252A4M1</accession>
<evidence type="ECO:0008006" key="3">
    <source>
        <dbReference type="Google" id="ProtNLM"/>
    </source>
</evidence>
<reference evidence="1 2" key="1">
    <citation type="submission" date="2014-06" db="EMBL/GenBank/DDBJ databases">
        <authorList>
            <person name="Ju J."/>
            <person name="Zhang J."/>
        </authorList>
    </citation>
    <scope>NUCLEOTIDE SEQUENCE [LARGE SCALE GENOMIC DNA]</scope>
    <source>
        <strain evidence="1">DmW_042</strain>
    </source>
</reference>
<evidence type="ECO:0000313" key="2">
    <source>
        <dbReference type="Proteomes" id="UP000194565"/>
    </source>
</evidence>
<dbReference type="CDD" id="cd16413">
    <property type="entry name" value="DGQHR_domain"/>
    <property type="match status" value="1"/>
</dbReference>
<evidence type="ECO:0000313" key="1">
    <source>
        <dbReference type="EMBL" id="OUI84377.1"/>
    </source>
</evidence>
<organism evidence="1 2">
    <name type="scientific">Acetobacter tropicalis</name>
    <dbReference type="NCBI Taxonomy" id="104102"/>
    <lineage>
        <taxon>Bacteria</taxon>
        <taxon>Pseudomonadati</taxon>
        <taxon>Pseudomonadota</taxon>
        <taxon>Alphaproteobacteria</taxon>
        <taxon>Acetobacterales</taxon>
        <taxon>Acetobacteraceae</taxon>
        <taxon>Acetobacter</taxon>
    </lineage>
</organism>
<gene>
    <name evidence="1" type="ORF">HC62_13275</name>
</gene>
<proteinExistence type="predicted"/>
<comment type="caution">
    <text evidence="1">The sequence shown here is derived from an EMBL/GenBank/DDBJ whole genome shotgun (WGS) entry which is preliminary data.</text>
</comment>
<dbReference type="AlphaFoldDB" id="A0A252A4M1"/>